<dbReference type="SUPFAM" id="SSF49899">
    <property type="entry name" value="Concanavalin A-like lectins/glucanases"/>
    <property type="match status" value="1"/>
</dbReference>
<evidence type="ECO:0000256" key="4">
    <source>
        <dbReference type="ARBA" id="ARBA00023295"/>
    </source>
</evidence>
<dbReference type="InterPro" id="IPR013320">
    <property type="entry name" value="ConA-like_dom_sf"/>
</dbReference>
<proteinExistence type="inferred from homology"/>
<reference evidence="10 11" key="1">
    <citation type="submission" date="2016-06" db="EMBL/GenBank/DDBJ databases">
        <authorList>
            <person name="Kjaerup R.B."/>
            <person name="Dalgaard T.S."/>
            <person name="Juul-Madsen H.R."/>
        </authorList>
    </citation>
    <scope>NUCLEOTIDE SEQUENCE [LARGE SCALE GENOMIC DNA]</scope>
    <source>
        <strain evidence="10 11">1S159</strain>
    </source>
</reference>
<evidence type="ECO:0000256" key="7">
    <source>
        <dbReference type="ARBA" id="ARBA00031665"/>
    </source>
</evidence>
<sequence>MNKYDALLIVGLSSFTVEACEVDECEVSYFSESLKELNRDLFERAHHWSNGFPFLNRWEAGAIGFSEKGMNIELSDEPQSNEQYKYRSGELRSRNFYGYGCFSIEMKPISSPGIVTSFFLFSGKHDKYEGSNAKHNEIDIEFLGKNTHEVQFNFWTNDDEYLSKNSVLIPLEFDASKDFHQYAMLWQRDSIQWFVDGEMRYEVQQSKDNPIPDMADSRLKIMANVWPVDDELSSWAGKVNVLNQPLNSTYRNLSFQPINACGTK</sequence>
<protein>
    <recommendedName>
        <fullName evidence="2">Beta-glucanase</fullName>
    </recommendedName>
    <alternativeName>
        <fullName evidence="7">1,3-1,4-beta-D-glucan 4-glucanohydrolase</fullName>
    </alternativeName>
    <alternativeName>
        <fullName evidence="6">Endo-beta-1,3-1,4 glucanase</fullName>
    </alternativeName>
    <alternativeName>
        <fullName evidence="5">Lichenase</fullName>
    </alternativeName>
</protein>
<evidence type="ECO:0000256" key="6">
    <source>
        <dbReference type="ARBA" id="ARBA00029771"/>
    </source>
</evidence>
<dbReference type="STRING" id="688.A6E04_11790"/>
<evidence type="ECO:0000256" key="5">
    <source>
        <dbReference type="ARBA" id="ARBA00029722"/>
    </source>
</evidence>
<dbReference type="Gene3D" id="2.60.120.200">
    <property type="match status" value="1"/>
</dbReference>
<feature type="domain" description="GH16" evidence="9">
    <location>
        <begin position="10"/>
        <end position="255"/>
    </location>
</feature>
<dbReference type="AlphaFoldDB" id="A0A1B9NYY7"/>
<dbReference type="OrthoDB" id="9809583at2"/>
<evidence type="ECO:0000313" key="11">
    <source>
        <dbReference type="Proteomes" id="UP000093523"/>
    </source>
</evidence>
<name>A0A1B9NYY7_ALILO</name>
<feature type="active site" description="Proton donor" evidence="8">
    <location>
        <position position="141"/>
    </location>
</feature>
<gene>
    <name evidence="10" type="ORF">A6E04_11790</name>
</gene>
<evidence type="ECO:0000256" key="1">
    <source>
        <dbReference type="ARBA" id="ARBA00006865"/>
    </source>
</evidence>
<feature type="active site" description="Nucleophile" evidence="8">
    <location>
        <position position="137"/>
    </location>
</feature>
<evidence type="ECO:0000259" key="9">
    <source>
        <dbReference type="PROSITE" id="PS51762"/>
    </source>
</evidence>
<comment type="caution">
    <text evidence="10">The sequence shown here is derived from an EMBL/GenBank/DDBJ whole genome shotgun (WGS) entry which is preliminary data.</text>
</comment>
<keyword evidence="4" id="KW-0326">Glycosidase</keyword>
<dbReference type="InterPro" id="IPR044791">
    <property type="entry name" value="Beta-glucanase/XTH"/>
</dbReference>
<evidence type="ECO:0000256" key="8">
    <source>
        <dbReference type="PIRSR" id="PIRSR608264-1"/>
    </source>
</evidence>
<evidence type="ECO:0000313" key="10">
    <source>
        <dbReference type="EMBL" id="OCH21219.1"/>
    </source>
</evidence>
<dbReference type="Proteomes" id="UP000093523">
    <property type="component" value="Unassembled WGS sequence"/>
</dbReference>
<accession>A0A1B9NYY7</accession>
<evidence type="ECO:0000256" key="3">
    <source>
        <dbReference type="ARBA" id="ARBA00022801"/>
    </source>
</evidence>
<dbReference type="PANTHER" id="PTHR31062">
    <property type="entry name" value="XYLOGLUCAN ENDOTRANSGLUCOSYLASE/HYDROLASE PROTEIN 8-RELATED"/>
    <property type="match status" value="1"/>
</dbReference>
<dbReference type="InterPro" id="IPR000757">
    <property type="entry name" value="Beta-glucanase-like"/>
</dbReference>
<comment type="similarity">
    <text evidence="1">Belongs to the glycosyl hydrolase 16 family.</text>
</comment>
<dbReference type="Pfam" id="PF00722">
    <property type="entry name" value="Glyco_hydro_16"/>
    <property type="match status" value="1"/>
</dbReference>
<dbReference type="RefSeq" id="WP_065611054.1">
    <property type="nucleotide sequence ID" value="NZ_CAWMPN010000009.1"/>
</dbReference>
<dbReference type="PROSITE" id="PS51762">
    <property type="entry name" value="GH16_2"/>
    <property type="match status" value="1"/>
</dbReference>
<dbReference type="GO" id="GO:0004553">
    <property type="term" value="F:hydrolase activity, hydrolyzing O-glycosyl compounds"/>
    <property type="evidence" value="ECO:0007669"/>
    <property type="project" value="InterPro"/>
</dbReference>
<dbReference type="InterPro" id="IPR008264">
    <property type="entry name" value="Beta_glucanase"/>
</dbReference>
<evidence type="ECO:0000256" key="2">
    <source>
        <dbReference type="ARBA" id="ARBA00014569"/>
    </source>
</evidence>
<keyword evidence="3" id="KW-0378">Hydrolase</keyword>
<dbReference type="PRINTS" id="PR00737">
    <property type="entry name" value="GLHYDRLASE16"/>
</dbReference>
<organism evidence="10 11">
    <name type="scientific">Aliivibrio logei</name>
    <name type="common">Vibrio logei</name>
    <dbReference type="NCBI Taxonomy" id="688"/>
    <lineage>
        <taxon>Bacteria</taxon>
        <taxon>Pseudomonadati</taxon>
        <taxon>Pseudomonadota</taxon>
        <taxon>Gammaproteobacteria</taxon>
        <taxon>Vibrionales</taxon>
        <taxon>Vibrionaceae</taxon>
        <taxon>Aliivibrio</taxon>
    </lineage>
</organism>
<dbReference type="GO" id="GO:0005975">
    <property type="term" value="P:carbohydrate metabolic process"/>
    <property type="evidence" value="ECO:0007669"/>
    <property type="project" value="InterPro"/>
</dbReference>
<dbReference type="PROSITE" id="PS01034">
    <property type="entry name" value="GH16_1"/>
    <property type="match status" value="1"/>
</dbReference>
<dbReference type="EMBL" id="MAJU01000009">
    <property type="protein sequence ID" value="OCH21219.1"/>
    <property type="molecule type" value="Genomic_DNA"/>
</dbReference>
<dbReference type="InterPro" id="IPR008263">
    <property type="entry name" value="GH16_AS"/>
</dbReference>